<evidence type="ECO:0000313" key="3">
    <source>
        <dbReference type="Proteomes" id="UP000727993"/>
    </source>
</evidence>
<dbReference type="AlphaFoldDB" id="A0A936NDA2"/>
<reference evidence="2 3" key="1">
    <citation type="submission" date="2020-10" db="EMBL/GenBank/DDBJ databases">
        <title>Connecting structure to function with the recovery of over 1000 high-quality activated sludge metagenome-assembled genomes encoding full-length rRNA genes using long-read sequencing.</title>
        <authorList>
            <person name="Singleton C.M."/>
            <person name="Petriglieri F."/>
            <person name="Kristensen J.M."/>
            <person name="Kirkegaard R.H."/>
            <person name="Michaelsen T.Y."/>
            <person name="Andersen M.H."/>
            <person name="Karst S.M."/>
            <person name="Dueholm M.S."/>
            <person name="Nielsen P.H."/>
            <person name="Albertsen M."/>
        </authorList>
    </citation>
    <scope>NUCLEOTIDE SEQUENCE [LARGE SCALE GENOMIC DNA]</scope>
    <source>
        <strain evidence="2">Lyne_18-Q3-R50-59_MAXAC.006</strain>
    </source>
</reference>
<evidence type="ECO:0000259" key="1">
    <source>
        <dbReference type="Pfam" id="PF14216"/>
    </source>
</evidence>
<name>A0A936NDA2_9ACTN</name>
<dbReference type="Proteomes" id="UP000727993">
    <property type="component" value="Unassembled WGS sequence"/>
</dbReference>
<feature type="domain" description="DUF4326" evidence="1">
    <location>
        <begin position="2"/>
        <end position="94"/>
    </location>
</feature>
<dbReference type="InterPro" id="IPR025475">
    <property type="entry name" value="DUF4326"/>
</dbReference>
<proteinExistence type="predicted"/>
<protein>
    <submittedName>
        <fullName evidence="2">DUF4326 domain-containing protein</fullName>
    </submittedName>
</protein>
<dbReference type="EMBL" id="JADJZA010000005">
    <property type="protein sequence ID" value="MBK9296734.1"/>
    <property type="molecule type" value="Genomic_DNA"/>
</dbReference>
<accession>A0A936NDA2</accession>
<comment type="caution">
    <text evidence="2">The sequence shown here is derived from an EMBL/GenBank/DDBJ whole genome shotgun (WGS) entry which is preliminary data.</text>
</comment>
<evidence type="ECO:0000313" key="2">
    <source>
        <dbReference type="EMBL" id="MBK9296734.1"/>
    </source>
</evidence>
<dbReference type="Pfam" id="PF14216">
    <property type="entry name" value="DUF4326"/>
    <property type="match status" value="1"/>
</dbReference>
<organism evidence="2 3">
    <name type="scientific">Candidatus Neomicrothrix subdominans</name>
    <dbReference type="NCBI Taxonomy" id="2954438"/>
    <lineage>
        <taxon>Bacteria</taxon>
        <taxon>Bacillati</taxon>
        <taxon>Actinomycetota</taxon>
        <taxon>Acidimicrobiia</taxon>
        <taxon>Acidimicrobiales</taxon>
        <taxon>Microthrixaceae</taxon>
        <taxon>Candidatus Neomicrothrix</taxon>
    </lineage>
</organism>
<sequence length="175" mass="18516">MGRPTRWGNPYRVVKGRSGLLGVITPDEQVVNLRTDCTGSEAARVAVRGFQHHLDHLDRSKPPAVLARHLAPLVTADVLSCWCPLDAPCHADTLCDLVGRLRSGDLVPGLVATPGACGGALRIDGTEWAVAEIASNVSSWLDAGMCRNDMVLQTAATYSLDPDLVRLAAQVGGAL</sequence>
<gene>
    <name evidence="2" type="ORF">IPN02_07805</name>
</gene>